<evidence type="ECO:0000313" key="4">
    <source>
        <dbReference type="Proteomes" id="UP000785679"/>
    </source>
</evidence>
<feature type="region of interest" description="Disordered" evidence="1">
    <location>
        <begin position="190"/>
        <end position="306"/>
    </location>
</feature>
<keyword evidence="2" id="KW-1133">Transmembrane helix</keyword>
<feature type="transmembrane region" description="Helical" evidence="2">
    <location>
        <begin position="489"/>
        <end position="511"/>
    </location>
</feature>
<organism evidence="3 4">
    <name type="scientific">Halteria grandinella</name>
    <dbReference type="NCBI Taxonomy" id="5974"/>
    <lineage>
        <taxon>Eukaryota</taxon>
        <taxon>Sar</taxon>
        <taxon>Alveolata</taxon>
        <taxon>Ciliophora</taxon>
        <taxon>Intramacronucleata</taxon>
        <taxon>Spirotrichea</taxon>
        <taxon>Stichotrichia</taxon>
        <taxon>Sporadotrichida</taxon>
        <taxon>Halteriidae</taxon>
        <taxon>Halteria</taxon>
    </lineage>
</organism>
<feature type="transmembrane region" description="Helical" evidence="2">
    <location>
        <begin position="523"/>
        <end position="545"/>
    </location>
</feature>
<gene>
    <name evidence="3" type="ORF">FGO68_gene12364</name>
</gene>
<evidence type="ECO:0000313" key="3">
    <source>
        <dbReference type="EMBL" id="TNV87281.1"/>
    </source>
</evidence>
<evidence type="ECO:0000256" key="1">
    <source>
        <dbReference type="SAM" id="MobiDB-lite"/>
    </source>
</evidence>
<feature type="compositionally biased region" description="Low complexity" evidence="1">
    <location>
        <begin position="278"/>
        <end position="291"/>
    </location>
</feature>
<evidence type="ECO:0000256" key="2">
    <source>
        <dbReference type="SAM" id="Phobius"/>
    </source>
</evidence>
<keyword evidence="4" id="KW-1185">Reference proteome</keyword>
<feature type="transmembrane region" description="Helical" evidence="2">
    <location>
        <begin position="59"/>
        <end position="79"/>
    </location>
</feature>
<feature type="compositionally biased region" description="Basic and acidic residues" evidence="1">
    <location>
        <begin position="190"/>
        <end position="205"/>
    </location>
</feature>
<feature type="transmembrane region" description="Helical" evidence="2">
    <location>
        <begin position="593"/>
        <end position="615"/>
    </location>
</feature>
<comment type="caution">
    <text evidence="3">The sequence shown here is derived from an EMBL/GenBank/DDBJ whole genome shotgun (WGS) entry which is preliminary data.</text>
</comment>
<feature type="compositionally biased region" description="Basic and acidic residues" evidence="1">
    <location>
        <begin position="234"/>
        <end position="258"/>
    </location>
</feature>
<feature type="compositionally biased region" description="Polar residues" evidence="1">
    <location>
        <begin position="292"/>
        <end position="305"/>
    </location>
</feature>
<accession>A0A8J8P856</accession>
<proteinExistence type="predicted"/>
<protein>
    <submittedName>
        <fullName evidence="3">Uncharacterized protein</fullName>
    </submittedName>
</protein>
<name>A0A8J8P856_HALGN</name>
<keyword evidence="2" id="KW-0812">Transmembrane</keyword>
<dbReference type="AlphaFoldDB" id="A0A8J8P856"/>
<dbReference type="Proteomes" id="UP000785679">
    <property type="component" value="Unassembled WGS sequence"/>
</dbReference>
<dbReference type="EMBL" id="RRYP01000527">
    <property type="protein sequence ID" value="TNV87281.1"/>
    <property type="molecule type" value="Genomic_DNA"/>
</dbReference>
<keyword evidence="2" id="KW-0472">Membrane</keyword>
<reference evidence="3" key="1">
    <citation type="submission" date="2019-06" db="EMBL/GenBank/DDBJ databases">
        <authorList>
            <person name="Zheng W."/>
        </authorList>
    </citation>
    <scope>NUCLEOTIDE SEQUENCE</scope>
    <source>
        <strain evidence="3">QDHG01</strain>
    </source>
</reference>
<sequence length="910" mass="104166">MRQHTPTTTTSTVGDFLENVRSTNIRDLKDATPPWAQSQEKIAAQPHEFFRRSYILSKFFMSLCCNSSLLIVICILLWGNESINYGIIIYNETNEWSQGGIVDIKPFPYNDTAVTMPECSEGYQIISGTYYGTNKICLDVNTQQYNIGDCEEEYEDTLVTIEDVSEQTIWRLNGTYVCYRASSHNYHDLMKNRDKYNPTKDDNRTDPSQFTKTLSNYANNSLPKILASSPSSEQDPKQSSEDASKESTQVKEQAKEHTSPNPLSTLNGTVLIRFGELSTNNDTNGSSGSKNETQLPSKYTCGSQRDNNKKYAPMEADGTCFLNDLYFQLAASTTPQNQSFQNPEEFNTNYLMIEITANDQNNPMAKLFYGISQPCINVNTQFMNRSKPIPLIYRNENNNCDSYETSLHYQYLKTGFEQTELMVYTDNNLIADIRERVPNFHEEDLTQNKYRLYYKPYALWTLKCQQKITSEEFAEFATQIMQNEENQRAILKTTSYFIGFEYIFTVSVMILNKQVKQRHSKAFTIFIGMGLLCTIGLLLGLFMMYTELFRHFFIDGVEILTFANRELCSEGVLAQAMLQYERKSTSDQSIIKIGYILSGVILILNFLNFFAFTNIKAQIHASCMKGRTELYTTGHRVEIVKEIQNKALKKMHKVELSQTEERHAIREGDTVREIVISLSAEEPIRLNEMSFNNGDPGRLTNPFANNYGNNIDITESSRHQLEANSQFSDRQQFAGTFQQEKVNNRASDHLNQEENSKDSYYNITTMGSPPIPERAYRELQTMNAKFKKQIDFDREKLQVARVEGQLMNELAGQPAVVKALNRNRNKIITQSGLNSQSPSVPTGAKKLAARPKNDLKMSEMENVYINYYSLQQPELREESEMGREGYQSLGITITQGKDQQWKNIQSGLSK</sequence>
<feature type="compositionally biased region" description="Polar residues" evidence="1">
    <location>
        <begin position="259"/>
        <end position="268"/>
    </location>
</feature>
<feature type="compositionally biased region" description="Polar residues" evidence="1">
    <location>
        <begin position="206"/>
        <end position="233"/>
    </location>
</feature>